<keyword evidence="7" id="KW-1185">Reference proteome</keyword>
<evidence type="ECO:0000259" key="2">
    <source>
        <dbReference type="Pfam" id="PF01266"/>
    </source>
</evidence>
<feature type="domain" description="Aminomethyltransferase C-terminal" evidence="4">
    <location>
        <begin position="1652"/>
        <end position="1736"/>
    </location>
</feature>
<dbReference type="Proteomes" id="UP000719412">
    <property type="component" value="Unassembled WGS sequence"/>
</dbReference>
<proteinExistence type="inferred from homology"/>
<dbReference type="Pfam" id="PF01266">
    <property type="entry name" value="DAO"/>
    <property type="match status" value="2"/>
</dbReference>
<dbReference type="PANTHER" id="PTHR43757:SF11">
    <property type="entry name" value="SARCOSINE DEHYDROGENASE"/>
    <property type="match status" value="1"/>
</dbReference>
<dbReference type="Pfam" id="PF16350">
    <property type="entry name" value="FAO_M"/>
    <property type="match status" value="2"/>
</dbReference>
<organism evidence="6 7">
    <name type="scientific">Tenebrio molitor</name>
    <name type="common">Yellow mealworm beetle</name>
    <dbReference type="NCBI Taxonomy" id="7067"/>
    <lineage>
        <taxon>Eukaryota</taxon>
        <taxon>Metazoa</taxon>
        <taxon>Ecdysozoa</taxon>
        <taxon>Arthropoda</taxon>
        <taxon>Hexapoda</taxon>
        <taxon>Insecta</taxon>
        <taxon>Pterygota</taxon>
        <taxon>Neoptera</taxon>
        <taxon>Endopterygota</taxon>
        <taxon>Coleoptera</taxon>
        <taxon>Polyphaga</taxon>
        <taxon>Cucujiformia</taxon>
        <taxon>Tenebrionidae</taxon>
        <taxon>Tenebrio</taxon>
    </lineage>
</organism>
<evidence type="ECO:0000259" key="3">
    <source>
        <dbReference type="Pfam" id="PF01571"/>
    </source>
</evidence>
<comment type="caution">
    <text evidence="6">The sequence shown here is derived from an EMBL/GenBank/DDBJ whole genome shotgun (WGS) entry which is preliminary data.</text>
</comment>
<feature type="domain" description="Aminomethyltransferase C-terminal" evidence="4">
    <location>
        <begin position="784"/>
        <end position="854"/>
    </location>
</feature>
<name>A0A8J6HFE9_TENMO</name>
<dbReference type="InterPro" id="IPR029043">
    <property type="entry name" value="GcvT/YgfZ_C"/>
</dbReference>
<dbReference type="InterPro" id="IPR006222">
    <property type="entry name" value="GCVT_N"/>
</dbReference>
<dbReference type="PANTHER" id="PTHR43757">
    <property type="entry name" value="AMINOMETHYLTRANSFERASE"/>
    <property type="match status" value="1"/>
</dbReference>
<evidence type="ECO:0000259" key="4">
    <source>
        <dbReference type="Pfam" id="PF08669"/>
    </source>
</evidence>
<dbReference type="InterPro" id="IPR028896">
    <property type="entry name" value="GcvT/YgfZ/DmdA"/>
</dbReference>
<comment type="similarity">
    <text evidence="1">Belongs to the GcvT family.</text>
</comment>
<feature type="domain" description="GCVT N-terminal" evidence="3">
    <location>
        <begin position="452"/>
        <end position="764"/>
    </location>
</feature>
<dbReference type="Gene3D" id="3.50.50.60">
    <property type="entry name" value="FAD/NAD(P)-binding domain"/>
    <property type="match status" value="2"/>
</dbReference>
<accession>A0A8J6HFE9</accession>
<feature type="domain" description="FAD dependent oxidoreductase central" evidence="5">
    <location>
        <begin position="1263"/>
        <end position="1316"/>
    </location>
</feature>
<feature type="domain" description="GCVT N-terminal" evidence="3">
    <location>
        <begin position="1320"/>
        <end position="1633"/>
    </location>
</feature>
<dbReference type="InterPro" id="IPR013977">
    <property type="entry name" value="GcvT_C"/>
</dbReference>
<evidence type="ECO:0000256" key="1">
    <source>
        <dbReference type="ARBA" id="ARBA00008609"/>
    </source>
</evidence>
<dbReference type="InterPro" id="IPR036188">
    <property type="entry name" value="FAD/NAD-bd_sf"/>
</dbReference>
<dbReference type="SUPFAM" id="SSF54373">
    <property type="entry name" value="FAD-linked reductases, C-terminal domain"/>
    <property type="match status" value="2"/>
</dbReference>
<dbReference type="InterPro" id="IPR027266">
    <property type="entry name" value="TrmE/GcvT-like"/>
</dbReference>
<evidence type="ECO:0000313" key="7">
    <source>
        <dbReference type="Proteomes" id="UP000719412"/>
    </source>
</evidence>
<evidence type="ECO:0000259" key="5">
    <source>
        <dbReference type="Pfam" id="PF16350"/>
    </source>
</evidence>
<dbReference type="SUPFAM" id="SSF51905">
    <property type="entry name" value="FAD/NAD(P)-binding domain"/>
    <property type="match status" value="2"/>
</dbReference>
<dbReference type="InterPro" id="IPR032503">
    <property type="entry name" value="FAO_M"/>
</dbReference>
<dbReference type="Pfam" id="PF08669">
    <property type="entry name" value="GCV_T_C"/>
    <property type="match status" value="2"/>
</dbReference>
<reference evidence="6" key="1">
    <citation type="journal article" date="2020" name="J Insects Food Feed">
        <title>The yellow mealworm (Tenebrio molitor) genome: a resource for the emerging insects as food and feed industry.</title>
        <authorList>
            <person name="Eriksson T."/>
            <person name="Andere A."/>
            <person name="Kelstrup H."/>
            <person name="Emery V."/>
            <person name="Picard C."/>
        </authorList>
    </citation>
    <scope>NUCLEOTIDE SEQUENCE</scope>
    <source>
        <strain evidence="6">Stoneville</strain>
        <tissue evidence="6">Whole head</tissue>
    </source>
</reference>
<dbReference type="EMBL" id="JABDTM020025552">
    <property type="protein sequence ID" value="KAH0813146.1"/>
    <property type="molecule type" value="Genomic_DNA"/>
</dbReference>
<dbReference type="Gene3D" id="3.30.9.10">
    <property type="entry name" value="D-Amino Acid Oxidase, subunit A, domain 2"/>
    <property type="match status" value="2"/>
</dbReference>
<dbReference type="Pfam" id="PF01571">
    <property type="entry name" value="GCV_T"/>
    <property type="match status" value="2"/>
</dbReference>
<dbReference type="GO" id="GO:0005739">
    <property type="term" value="C:mitochondrion"/>
    <property type="evidence" value="ECO:0007669"/>
    <property type="project" value="TreeGrafter"/>
</dbReference>
<sequence length="1759" mass="196087">MLRTAGRNVSKTKNVPKFQQVLSYTTDTNIPNQADVVVIGGGVAGCSLLYHLSKRGIKTVLLERAKITSGTTWHTSALCWRLRPGDADIRLSESTRKLLISLEQETGLNTGWINNGGLFIAKTEERLQEFKRLHTFGHFFNIESHVIDPSEAAKLSPILDPKKFKGALCSPGDGCTDPSMYCAALIKGANTRGGQIIENCPVNNILTDPTSGVRKIKAVETAKGTIETSCVVNAAGVWSTNIAQLVGLDLPIVPIKHAYVITDSIPEVKNTPNLRDHDGSTYMRIQGDCIYLGGYEANPEIIKDMPTDFQFSLFDLDRNIFEVHLKNAADIAPVFERVGIKSDICGAEAFTPDHKPIMGEDPRLAGFYYSCGYNSLGINLSGGCAEQLAIWISQGRPEVPMFTYDIRRFMPNLRSDRAWITETTQECYAKNFGIVFPHDQPLAGRNHKIGPFHEALVASGAVMEQAQGWERPGYFIKDRTAPVQAYDWYGCYGHVNNEDKRYEHELEGDYTFGFLKHHDLIGGEANAARNNVALFDLSYFTKMYLSGPDAEEAADWLFTADTGKEPGRVVYTCSLNSKGGVEADVTVTPLQEGVGTLDDPILKGKGYYIVAGGTTGYQTVSHFKKEIGKKNFKVVISDITDKLGVLSIQGPKSRALLQTITETPITDERFPPGMSHIIQINGHVCRAMRISFIGELGYELHVPVASCDPVYKKVMEAGRGFELKHAGFRALYSLSLEKGYHLWNRDVRMDDNPVEANLQMICRKEGQYLGKQHVEKLEQHGVKKKRVFFTLEDRVAIYGLETIWRDDTSVGFLRRGDWGYNLNSSIGTGFVEHPKGQILTDEFLKSGNYYIEVLAHQQHHFDELVNTNMLRTAGRNVFKTKNVPKFQQVLSYTTDTNIPNQADVVVIGGGVAGCSLLYHLSKRGIKTVLLESAKITSGTTWHTSALCWRLRPGDVDIRLLESTRKLLISLEQETGLNTGWINNGGLYIAKTEERMQEYKRLHTFGHFFNIESHVIAPSEAAKLSPILDPKKFKGALYSPGDGCTDPSMYCAALIKGANTRGGQVIENCPVNTILTDPTSGARKIKGVETAKGTIKTSCVVNAAGVWSKNIAQLVGLDLPIVPMKHAYVITDSIPEAKNAPNIRDHDGGIYMRMQGDCIYLGGYEANPEIIKDMPSDFQFSLFDLDKDIFEVHLKNAADIAPVFERVGIKSDICGAEVFTPDHKPIMGEDPRLAGFYYSCGYNSLGINLSGGCAEQLAIWISQGRPEIPMFTYDIRRFTPNLRSDRAWIIETSQECYAKNYSIVFPHDQPLAGRNHKIGPFHEALVASGAVMEQAQGWERPGYFIKDRTAPVRGYDWYGYYDHVDNEDKRYEQELEGDYTFGFSKHHDLIGEEANAARNNVALFDLSYFTKMYLTGPDAEEAADWLFTADTDKEPGRVVYTCSLNSKGGVEADVTVTPLEEGVGTLVGPILKGKGYYIVAGGASGYQTVSHFKKEIAKKNFKAVISDITDKLGVLSIQGPKSRELLQSITETPITDERFPPGMSHIIQVNGHVCRAMRISFIGELGYELHVPVASCVPVYKKVKEAGRGFELKHAGFRALYSLSLEKGYHLWNHDLRIDDNPVEANLQMICRKDGQYLGKQHVEKLKQHGVKKKRVFFTLEDRVAIYGLETIWRDDTIVGFLRRGDWGYNLDCSIGTGFIEHPKGQILTDEFLKSGNYHIEVLDKRYPATLFLKSPFDPKSQRLLGQYDAQFEEQSHFED</sequence>
<dbReference type="SUPFAM" id="SSF103025">
    <property type="entry name" value="Folate-binding domain"/>
    <property type="match status" value="2"/>
</dbReference>
<evidence type="ECO:0008006" key="8">
    <source>
        <dbReference type="Google" id="ProtNLM"/>
    </source>
</evidence>
<dbReference type="Gene3D" id="3.30.1360.120">
    <property type="entry name" value="Probable tRNA modification gtpase trme, domain 1"/>
    <property type="match status" value="2"/>
</dbReference>
<dbReference type="InterPro" id="IPR006076">
    <property type="entry name" value="FAD-dep_OxRdtase"/>
</dbReference>
<dbReference type="Gene3D" id="2.40.30.110">
    <property type="entry name" value="Aminomethyltransferase beta-barrel domains"/>
    <property type="match status" value="2"/>
</dbReference>
<protein>
    <recommendedName>
        <fullName evidence="8">Sarcosine dehydrogenase, mitochondrial</fullName>
    </recommendedName>
</protein>
<gene>
    <name evidence="6" type="ORF">GEV33_009645</name>
</gene>
<reference evidence="6" key="2">
    <citation type="submission" date="2021-08" db="EMBL/GenBank/DDBJ databases">
        <authorList>
            <person name="Eriksson T."/>
        </authorList>
    </citation>
    <scope>NUCLEOTIDE SEQUENCE</scope>
    <source>
        <strain evidence="6">Stoneville</strain>
        <tissue evidence="6">Whole head</tissue>
    </source>
</reference>
<dbReference type="Gene3D" id="3.30.70.1400">
    <property type="entry name" value="Aminomethyltransferase beta-barrel domains"/>
    <property type="match status" value="2"/>
</dbReference>
<feature type="domain" description="FAD dependent oxidoreductase" evidence="2">
    <location>
        <begin position="35"/>
        <end position="389"/>
    </location>
</feature>
<feature type="domain" description="FAD dependent oxidoreductase central" evidence="5">
    <location>
        <begin position="395"/>
        <end position="448"/>
    </location>
</feature>
<dbReference type="SUPFAM" id="SSF101790">
    <property type="entry name" value="Aminomethyltransferase beta-barrel domain"/>
    <property type="match status" value="2"/>
</dbReference>
<feature type="domain" description="FAD dependent oxidoreductase" evidence="2">
    <location>
        <begin position="903"/>
        <end position="1257"/>
    </location>
</feature>
<evidence type="ECO:0000313" key="6">
    <source>
        <dbReference type="EMBL" id="KAH0813146.1"/>
    </source>
</evidence>
<dbReference type="FunFam" id="2.40.30.110:FF:000008">
    <property type="entry name" value="Sarcosine dehydrogenase"/>
    <property type="match status" value="2"/>
</dbReference>